<evidence type="ECO:0000256" key="1">
    <source>
        <dbReference type="ARBA" id="ARBA00004123"/>
    </source>
</evidence>
<dbReference type="InterPro" id="IPR035979">
    <property type="entry name" value="RBD_domain_sf"/>
</dbReference>
<dbReference type="GO" id="GO:0005654">
    <property type="term" value="C:nucleoplasm"/>
    <property type="evidence" value="ECO:0007669"/>
    <property type="project" value="TreeGrafter"/>
</dbReference>
<feature type="compositionally biased region" description="Basic and acidic residues" evidence="4">
    <location>
        <begin position="76"/>
        <end position="86"/>
    </location>
</feature>
<dbReference type="RefSeq" id="XP_029220697.1">
    <property type="nucleotide sequence ID" value="XM_029363331.1"/>
</dbReference>
<dbReference type="AlphaFoldDB" id="A0A2A9MDV5"/>
<dbReference type="PANTHER" id="PTHR48033:SF10">
    <property type="entry name" value="RNA-BINDING PROTEIN SQUID"/>
    <property type="match status" value="1"/>
</dbReference>
<dbReference type="SMART" id="SM00360">
    <property type="entry name" value="RRM"/>
    <property type="match status" value="2"/>
</dbReference>
<dbReference type="Gene3D" id="3.30.70.330">
    <property type="match status" value="2"/>
</dbReference>
<gene>
    <name evidence="6" type="ORF">BESB_048800</name>
</gene>
<evidence type="ECO:0000313" key="7">
    <source>
        <dbReference type="Proteomes" id="UP000224006"/>
    </source>
</evidence>
<dbReference type="STRING" id="94643.A0A2A9MDV5"/>
<accession>A0A2A9MDV5</accession>
<dbReference type="GO" id="GO:0010468">
    <property type="term" value="P:regulation of gene expression"/>
    <property type="evidence" value="ECO:0007669"/>
    <property type="project" value="TreeGrafter"/>
</dbReference>
<evidence type="ECO:0000256" key="3">
    <source>
        <dbReference type="PROSITE-ProRule" id="PRU00176"/>
    </source>
</evidence>
<dbReference type="OrthoDB" id="1875751at2759"/>
<keyword evidence="3" id="KW-0694">RNA-binding</keyword>
<dbReference type="Pfam" id="PF00076">
    <property type="entry name" value="RRM_1"/>
    <property type="match status" value="2"/>
</dbReference>
<dbReference type="GO" id="GO:0000785">
    <property type="term" value="C:chromatin"/>
    <property type="evidence" value="ECO:0007669"/>
    <property type="project" value="TreeGrafter"/>
</dbReference>
<dbReference type="PANTHER" id="PTHR48033">
    <property type="entry name" value="RNA-BINDING (RRM/RBD/RNP MOTIFS) FAMILY PROTEIN"/>
    <property type="match status" value="1"/>
</dbReference>
<feature type="region of interest" description="Disordered" evidence="4">
    <location>
        <begin position="1"/>
        <end position="24"/>
    </location>
</feature>
<dbReference type="Proteomes" id="UP000224006">
    <property type="component" value="Chromosome III"/>
</dbReference>
<reference evidence="6 7" key="1">
    <citation type="submission" date="2017-09" db="EMBL/GenBank/DDBJ databases">
        <title>Genome sequencing of Besnoitia besnoiti strain Bb-Ger1.</title>
        <authorList>
            <person name="Schares G."/>
            <person name="Venepally P."/>
            <person name="Lorenzi H.A."/>
        </authorList>
    </citation>
    <scope>NUCLEOTIDE SEQUENCE [LARGE SCALE GENOMIC DNA]</scope>
    <source>
        <strain evidence="6 7">Bb-Ger1</strain>
    </source>
</reference>
<dbReference type="KEGG" id="bbes:BESB_048800"/>
<proteinExistence type="predicted"/>
<organism evidence="6 7">
    <name type="scientific">Besnoitia besnoiti</name>
    <name type="common">Apicomplexan protozoan</name>
    <dbReference type="NCBI Taxonomy" id="94643"/>
    <lineage>
        <taxon>Eukaryota</taxon>
        <taxon>Sar</taxon>
        <taxon>Alveolata</taxon>
        <taxon>Apicomplexa</taxon>
        <taxon>Conoidasida</taxon>
        <taxon>Coccidia</taxon>
        <taxon>Eucoccidiorida</taxon>
        <taxon>Eimeriorina</taxon>
        <taxon>Sarcocystidae</taxon>
        <taxon>Besnoitia</taxon>
    </lineage>
</organism>
<sequence>MAETAAPEPVFVGEGQPAFQGKAEELSPVDQFADAVEDPTMGVGLPSVAAHKLPAAVAQEEGRGEYVDAEEEEDAQNGKKEGRGEEENGAAPEEAGVNEADAAPTEPKQEEVQEEAEERPEAAEGEEVKEEESAAGENAEEADKSLKFFVGGVNPQATELQIRSYFERFGKVKVVELKMDKMTGRNRGFCFVTMANDDAKDAIFNTQHVIGAKKVEVRALHDDGNVSLKKKIFVGGVNPSLGESDVEKYFSKFGTVDKVSIIRDSTTGKSRGFGFVVFATEESAKEVLKSRRHNLTEKDNCEVRAAESRASLPPPRSRYMPVSSPRAPGLLPPGPRYPPAHAVTHQPPHHVPPPASYYAPPPRSPPAYYYGPPPPVAPAAVSPATASMAYYSSSLPAASASYAASTAPYYSVPPATGVAAHTAAAAVPAASVMHHHPQAAGAAPGGATAVVAAPHPMSSTGYYASPAAVPYDATGATAAAATATAARGYWDEEATAGAAAATASAGAAAYYGARTTASPAAAVAAGAAPGYTSGYSPVRQSPYYGAVGRSNVRRSPY</sequence>
<comment type="caution">
    <text evidence="6">The sequence shown here is derived from an EMBL/GenBank/DDBJ whole genome shotgun (WGS) entry which is preliminary data.</text>
</comment>
<dbReference type="EMBL" id="NWUJ01000003">
    <property type="protein sequence ID" value="PFH36688.1"/>
    <property type="molecule type" value="Genomic_DNA"/>
</dbReference>
<dbReference type="InterPro" id="IPR012677">
    <property type="entry name" value="Nucleotide-bd_a/b_plait_sf"/>
</dbReference>
<feature type="region of interest" description="Disordered" evidence="4">
    <location>
        <begin position="56"/>
        <end position="140"/>
    </location>
</feature>
<comment type="subcellular location">
    <subcellularLocation>
        <location evidence="1">Nucleus</location>
    </subcellularLocation>
</comment>
<evidence type="ECO:0000259" key="5">
    <source>
        <dbReference type="PROSITE" id="PS50102"/>
    </source>
</evidence>
<evidence type="ECO:0000256" key="4">
    <source>
        <dbReference type="SAM" id="MobiDB-lite"/>
    </source>
</evidence>
<feature type="domain" description="RRM" evidence="5">
    <location>
        <begin position="146"/>
        <end position="222"/>
    </location>
</feature>
<dbReference type="GO" id="GO:0003723">
    <property type="term" value="F:RNA binding"/>
    <property type="evidence" value="ECO:0007669"/>
    <property type="project" value="UniProtKB-UniRule"/>
</dbReference>
<protein>
    <submittedName>
        <fullName evidence="6">RNA recognition motif-containing protein</fullName>
    </submittedName>
</protein>
<feature type="compositionally biased region" description="Acidic residues" evidence="4">
    <location>
        <begin position="112"/>
        <end position="140"/>
    </location>
</feature>
<dbReference type="GeneID" id="40309810"/>
<feature type="domain" description="RRM" evidence="5">
    <location>
        <begin position="230"/>
        <end position="310"/>
    </location>
</feature>
<dbReference type="PROSITE" id="PS50102">
    <property type="entry name" value="RRM"/>
    <property type="match status" value="2"/>
</dbReference>
<keyword evidence="2" id="KW-0539">Nucleus</keyword>
<evidence type="ECO:0000313" key="6">
    <source>
        <dbReference type="EMBL" id="PFH36688.1"/>
    </source>
</evidence>
<dbReference type="VEuPathDB" id="ToxoDB:BESB_048800"/>
<evidence type="ECO:0000256" key="2">
    <source>
        <dbReference type="ARBA" id="ARBA00023242"/>
    </source>
</evidence>
<dbReference type="InterPro" id="IPR000504">
    <property type="entry name" value="RRM_dom"/>
</dbReference>
<dbReference type="SUPFAM" id="SSF54928">
    <property type="entry name" value="RNA-binding domain, RBD"/>
    <property type="match status" value="2"/>
</dbReference>
<keyword evidence="7" id="KW-1185">Reference proteome</keyword>
<feature type="region of interest" description="Disordered" evidence="4">
    <location>
        <begin position="303"/>
        <end position="358"/>
    </location>
</feature>
<feature type="compositionally biased region" description="Pro residues" evidence="4">
    <location>
        <begin position="349"/>
        <end position="358"/>
    </location>
</feature>
<feature type="compositionally biased region" description="Low complexity" evidence="4">
    <location>
        <begin position="89"/>
        <end position="100"/>
    </location>
</feature>
<name>A0A2A9MDV5_BESBE</name>